<evidence type="ECO:0000256" key="4">
    <source>
        <dbReference type="ARBA" id="ARBA00022806"/>
    </source>
</evidence>
<dbReference type="Gene3D" id="3.40.50.300">
    <property type="entry name" value="P-loop containing nucleotide triphosphate hydrolases"/>
    <property type="match status" value="2"/>
</dbReference>
<keyword evidence="4" id="KW-0347">Helicase</keyword>
<dbReference type="PANTHER" id="PTHR43788">
    <property type="entry name" value="DNA2/NAM7 HELICASE FAMILY MEMBER"/>
    <property type="match status" value="1"/>
</dbReference>
<dbReference type="InterPro" id="IPR050534">
    <property type="entry name" value="Coronavir_polyprotein_1ab"/>
</dbReference>
<evidence type="ECO:0000256" key="1">
    <source>
        <dbReference type="ARBA" id="ARBA00007913"/>
    </source>
</evidence>
<name>A0A0B7JVJ0_BIOOC</name>
<reference evidence="9" key="1">
    <citation type="submission" date="2015-01" db="EMBL/GenBank/DDBJ databases">
        <authorList>
            <person name="Durling Mikael"/>
        </authorList>
    </citation>
    <scope>NUCLEOTIDE SEQUENCE</scope>
</reference>
<dbReference type="InterPro" id="IPR041679">
    <property type="entry name" value="DNA2/NAM7-like_C"/>
</dbReference>
<dbReference type="InterPro" id="IPR047187">
    <property type="entry name" value="SF1_C_Upf1"/>
</dbReference>
<feature type="domain" description="DNA2/NAM7 helicase-like C-terminal" evidence="8">
    <location>
        <begin position="579"/>
        <end position="783"/>
    </location>
</feature>
<protein>
    <recommendedName>
        <fullName evidence="10">DNA2/NAM7 helicase-like C-terminal domain-containing protein</fullName>
    </recommendedName>
</protein>
<evidence type="ECO:0000259" key="7">
    <source>
        <dbReference type="Pfam" id="PF13086"/>
    </source>
</evidence>
<dbReference type="AlphaFoldDB" id="A0A0B7JVJ0"/>
<dbReference type="InterPro" id="IPR027417">
    <property type="entry name" value="P-loop_NTPase"/>
</dbReference>
<dbReference type="SUPFAM" id="SSF52540">
    <property type="entry name" value="P-loop containing nucleoside triphosphate hydrolases"/>
    <property type="match status" value="1"/>
</dbReference>
<dbReference type="EMBL" id="CDPU01000012">
    <property type="protein sequence ID" value="CEO49073.1"/>
    <property type="molecule type" value="Genomic_DNA"/>
</dbReference>
<evidence type="ECO:0000256" key="5">
    <source>
        <dbReference type="ARBA" id="ARBA00022840"/>
    </source>
</evidence>
<evidence type="ECO:0000256" key="2">
    <source>
        <dbReference type="ARBA" id="ARBA00022741"/>
    </source>
</evidence>
<feature type="domain" description="DNA2/NAM7 helicase helicase" evidence="7">
    <location>
        <begin position="288"/>
        <end position="556"/>
    </location>
</feature>
<proteinExistence type="inferred from homology"/>
<keyword evidence="2" id="KW-0547">Nucleotide-binding</keyword>
<dbReference type="InterPro" id="IPR041677">
    <property type="entry name" value="DNA2/NAM7_AAA_11"/>
</dbReference>
<comment type="similarity">
    <text evidence="1">Belongs to the DNA2/NAM7 helicase family.</text>
</comment>
<organism evidence="9">
    <name type="scientific">Bionectria ochroleuca</name>
    <name type="common">Gliocladium roseum</name>
    <dbReference type="NCBI Taxonomy" id="29856"/>
    <lineage>
        <taxon>Eukaryota</taxon>
        <taxon>Fungi</taxon>
        <taxon>Dikarya</taxon>
        <taxon>Ascomycota</taxon>
        <taxon>Pezizomycotina</taxon>
        <taxon>Sordariomycetes</taxon>
        <taxon>Hypocreomycetidae</taxon>
        <taxon>Hypocreales</taxon>
        <taxon>Bionectriaceae</taxon>
        <taxon>Clonostachys</taxon>
    </lineage>
</organism>
<dbReference type="Pfam" id="PF13086">
    <property type="entry name" value="AAA_11"/>
    <property type="match status" value="1"/>
</dbReference>
<keyword evidence="3" id="KW-0378">Hydrolase</keyword>
<evidence type="ECO:0000256" key="3">
    <source>
        <dbReference type="ARBA" id="ARBA00022801"/>
    </source>
</evidence>
<dbReference type="GO" id="GO:0005524">
    <property type="term" value="F:ATP binding"/>
    <property type="evidence" value="ECO:0007669"/>
    <property type="project" value="UniProtKB-KW"/>
</dbReference>
<dbReference type="CDD" id="cd18808">
    <property type="entry name" value="SF1_C_Upf1"/>
    <property type="match status" value="1"/>
</dbReference>
<dbReference type="PANTHER" id="PTHR43788:SF8">
    <property type="entry name" value="DNA-BINDING PROTEIN SMUBP-2"/>
    <property type="match status" value="1"/>
</dbReference>
<sequence>MAEPTPLETSPSLDVDASKAVKAPTPCRKYQASHIILHTFPVMEVFVDRHEQGTMIEMDNEELALKNFNSKNLKFEAWRIAPIPGLLTPFSRSWLVLVKPPSASEESSFPSMADRFTVDFLKEIVRDTGTFTLYHLPASRVPNPYEDAESAEARLRSLAAFKVEVPRSWKSDAGDDLELNLMEEFQVGSSIDQLISLDSPFQHITIRFPTNSITYDAELAALRHLAVEKRIHERRPSEKSLLAFQTILDFRNTPKTSSSLHRTFPHLKNPADPCFQLPQGLVDKFLSFNDDHRAALEGLSNISNGLYFVNGCPGAGKTEWNMVVSALIQARQRPGSARKRSPILFLVDLNKTVDDAADRYFQLCRSCGLKNKIIRMHGWPYEMSNSSKLNTAPEQQMADSAETESDLKQSQPDFTKKFLTTFRLAVHSGTKRNQNKAPTLDEAAWEHYEYKKKDYSELALLLGRMDKGEAFSTDDWKSLRRRVCLLYRAVLCQADFVATTPVATFSSFSRLFRPEVVFIDEAPHARELTTLIPIAFFEPLAWIFTGDVNQTEPFVKGGHRQQMEREGLKYNAFARQLRMSTMARAAKVGAIDSWLLTNTRAHGNLHRLPSKLFYHGRMVSNHGEEAMYPPSTLHLKSYLENLGTKPTTLGENRIVVELKDSREDVYKRSYWNPTNHRWILAQVERLLGDTKFTSVINQDAPGSIMIQTPYSTALRQYNSHVRTWPESWQSRVRVLTVDTAQGNQADVVFLDMVRTTKVGFMDDPKRLNVAITRARQAEVIVMHSRTNSSYFAGQRRNSRYTSQIWDDAEQGGRILFL</sequence>
<dbReference type="GO" id="GO:0016787">
    <property type="term" value="F:hydrolase activity"/>
    <property type="evidence" value="ECO:0007669"/>
    <property type="project" value="UniProtKB-KW"/>
</dbReference>
<keyword evidence="5" id="KW-0067">ATP-binding</keyword>
<accession>A0A0B7JVJ0</accession>
<evidence type="ECO:0000256" key="6">
    <source>
        <dbReference type="SAM" id="MobiDB-lite"/>
    </source>
</evidence>
<evidence type="ECO:0008006" key="10">
    <source>
        <dbReference type="Google" id="ProtNLM"/>
    </source>
</evidence>
<evidence type="ECO:0000259" key="8">
    <source>
        <dbReference type="Pfam" id="PF13087"/>
    </source>
</evidence>
<dbReference type="Pfam" id="PF13087">
    <property type="entry name" value="AAA_12"/>
    <property type="match status" value="1"/>
</dbReference>
<dbReference type="GO" id="GO:0043139">
    <property type="term" value="F:5'-3' DNA helicase activity"/>
    <property type="evidence" value="ECO:0007669"/>
    <property type="project" value="TreeGrafter"/>
</dbReference>
<evidence type="ECO:0000313" key="9">
    <source>
        <dbReference type="EMBL" id="CEO49073.1"/>
    </source>
</evidence>
<feature type="compositionally biased region" description="Polar residues" evidence="6">
    <location>
        <begin position="386"/>
        <end position="398"/>
    </location>
</feature>
<gene>
    <name evidence="9" type="ORF">BN869_000005130_1</name>
</gene>
<feature type="region of interest" description="Disordered" evidence="6">
    <location>
        <begin position="386"/>
        <end position="410"/>
    </location>
</feature>